<dbReference type="PANTHER" id="PTHR43099">
    <property type="entry name" value="UPF0053 PROTEIN YRKA"/>
    <property type="match status" value="1"/>
</dbReference>
<keyword evidence="1" id="KW-0677">Repeat</keyword>
<dbReference type="Pfam" id="PF03471">
    <property type="entry name" value="CorC_HlyC"/>
    <property type="match status" value="1"/>
</dbReference>
<dbReference type="Gene3D" id="3.30.465.10">
    <property type="match status" value="1"/>
</dbReference>
<dbReference type="InterPro" id="IPR046342">
    <property type="entry name" value="CBS_dom_sf"/>
</dbReference>
<gene>
    <name evidence="5" type="ORF">H9784_03845</name>
</gene>
<keyword evidence="2 3" id="KW-0129">CBS domain</keyword>
<evidence type="ECO:0000256" key="2">
    <source>
        <dbReference type="ARBA" id="ARBA00023122"/>
    </source>
</evidence>
<dbReference type="InterPro" id="IPR051676">
    <property type="entry name" value="UPF0053_domain"/>
</dbReference>
<evidence type="ECO:0000256" key="3">
    <source>
        <dbReference type="PROSITE-ProRule" id="PRU00703"/>
    </source>
</evidence>
<evidence type="ECO:0000313" key="6">
    <source>
        <dbReference type="Proteomes" id="UP000823821"/>
    </source>
</evidence>
<dbReference type="PROSITE" id="PS51371">
    <property type="entry name" value="CBS"/>
    <property type="match status" value="2"/>
</dbReference>
<dbReference type="FunFam" id="3.10.580.10:FF:000002">
    <property type="entry name" value="Magnesium/cobalt efflux protein CorC"/>
    <property type="match status" value="1"/>
</dbReference>
<feature type="domain" description="CBS" evidence="4">
    <location>
        <begin position="63"/>
        <end position="123"/>
    </location>
</feature>
<dbReference type="Proteomes" id="UP000823821">
    <property type="component" value="Unassembled WGS sequence"/>
</dbReference>
<dbReference type="Pfam" id="PF00571">
    <property type="entry name" value="CBS"/>
    <property type="match status" value="2"/>
</dbReference>
<evidence type="ECO:0000256" key="1">
    <source>
        <dbReference type="ARBA" id="ARBA00022737"/>
    </source>
</evidence>
<dbReference type="SMART" id="SM00116">
    <property type="entry name" value="CBS"/>
    <property type="match status" value="2"/>
</dbReference>
<dbReference type="GO" id="GO:0050660">
    <property type="term" value="F:flavin adenine dinucleotide binding"/>
    <property type="evidence" value="ECO:0007669"/>
    <property type="project" value="InterPro"/>
</dbReference>
<dbReference type="CDD" id="cd04590">
    <property type="entry name" value="CBS_pair_CorC_HlyC_assoc"/>
    <property type="match status" value="1"/>
</dbReference>
<comment type="caution">
    <text evidence="5">The sequence shown here is derived from an EMBL/GenBank/DDBJ whole genome shotgun (WGS) entry which is preliminary data.</text>
</comment>
<dbReference type="InterPro" id="IPR016169">
    <property type="entry name" value="FAD-bd_PCMH_sub2"/>
</dbReference>
<evidence type="ECO:0000313" key="5">
    <source>
        <dbReference type="EMBL" id="HJA78694.1"/>
    </source>
</evidence>
<dbReference type="InterPro" id="IPR044751">
    <property type="entry name" value="Ion_transp-like_CBS"/>
</dbReference>
<dbReference type="InterPro" id="IPR036318">
    <property type="entry name" value="FAD-bd_PCMH-like_sf"/>
</dbReference>
<name>A0A9D2HMY7_9BACT</name>
<dbReference type="PANTHER" id="PTHR43099:SF5">
    <property type="entry name" value="HLYC_CORC FAMILY TRANSPORTER"/>
    <property type="match status" value="1"/>
</dbReference>
<dbReference type="AlphaFoldDB" id="A0A9D2HMY7"/>
<dbReference type="EMBL" id="DWZD01000025">
    <property type="protein sequence ID" value="HJA78694.1"/>
    <property type="molecule type" value="Genomic_DNA"/>
</dbReference>
<evidence type="ECO:0000259" key="4">
    <source>
        <dbReference type="PROSITE" id="PS51371"/>
    </source>
</evidence>
<dbReference type="InterPro" id="IPR005170">
    <property type="entry name" value="Transptr-assoc_dom"/>
</dbReference>
<accession>A0A9D2HMY7</accession>
<dbReference type="SMART" id="SM01091">
    <property type="entry name" value="CorC_HlyC"/>
    <property type="match status" value="1"/>
</dbReference>
<organism evidence="5 6">
    <name type="scientific">Candidatus Desulfovibrio intestinavium</name>
    <dbReference type="NCBI Taxonomy" id="2838534"/>
    <lineage>
        <taxon>Bacteria</taxon>
        <taxon>Pseudomonadati</taxon>
        <taxon>Thermodesulfobacteriota</taxon>
        <taxon>Desulfovibrionia</taxon>
        <taxon>Desulfovibrionales</taxon>
        <taxon>Desulfovibrionaceae</taxon>
        <taxon>Desulfovibrio</taxon>
    </lineage>
</organism>
<reference evidence="5" key="1">
    <citation type="journal article" date="2021" name="PeerJ">
        <title>Extensive microbial diversity within the chicken gut microbiome revealed by metagenomics and culture.</title>
        <authorList>
            <person name="Gilroy R."/>
            <person name="Ravi A."/>
            <person name="Getino M."/>
            <person name="Pursley I."/>
            <person name="Horton D.L."/>
            <person name="Alikhan N.F."/>
            <person name="Baker D."/>
            <person name="Gharbi K."/>
            <person name="Hall N."/>
            <person name="Watson M."/>
            <person name="Adriaenssens E.M."/>
            <person name="Foster-Nyarko E."/>
            <person name="Jarju S."/>
            <person name="Secka A."/>
            <person name="Antonio M."/>
            <person name="Oren A."/>
            <person name="Chaudhuri R.R."/>
            <person name="La Ragione R."/>
            <person name="Hildebrand F."/>
            <person name="Pallen M.J."/>
        </authorList>
    </citation>
    <scope>NUCLEOTIDE SEQUENCE</scope>
    <source>
        <strain evidence="5">5032</strain>
    </source>
</reference>
<proteinExistence type="predicted"/>
<reference evidence="5" key="2">
    <citation type="submission" date="2021-04" db="EMBL/GenBank/DDBJ databases">
        <authorList>
            <person name="Gilroy R."/>
        </authorList>
    </citation>
    <scope>NUCLEOTIDE SEQUENCE</scope>
    <source>
        <strain evidence="5">5032</strain>
    </source>
</reference>
<protein>
    <submittedName>
        <fullName evidence="5">Hemolysin family protein</fullName>
    </submittedName>
</protein>
<sequence length="281" mass="31517">MDGGPESHSSIWSRLGRLFGRDDEESLEKAILEARADGEVEPDEESMLLGILRFNDLQVQDTMTPRTDIDCVPEDMPLPEVARVIVESGHSRIPVFRDTRDNMVGILHAKDILSSLLSPDPDRQSLSSIMREPFFVPETKPIRTLLQEFRARKQHIAIALDEYGGTSGLITIEDLLEEIVGDIEDEHDAPRQEDIREIEPRVYELTGRALLEDLQELGVDIESDEVDTIGGYLSMEAGHVPGPGETFALHGWLFSVQDADKKLIRRLRMEPDPNATPAAEE</sequence>
<dbReference type="InterPro" id="IPR000644">
    <property type="entry name" value="CBS_dom"/>
</dbReference>
<feature type="domain" description="CBS" evidence="4">
    <location>
        <begin position="129"/>
        <end position="186"/>
    </location>
</feature>
<dbReference type="Gene3D" id="3.10.580.10">
    <property type="entry name" value="CBS-domain"/>
    <property type="match status" value="1"/>
</dbReference>
<dbReference type="SUPFAM" id="SSF54631">
    <property type="entry name" value="CBS-domain pair"/>
    <property type="match status" value="1"/>
</dbReference>
<dbReference type="SUPFAM" id="SSF56176">
    <property type="entry name" value="FAD-binding/transporter-associated domain-like"/>
    <property type="match status" value="1"/>
</dbReference>